<accession>A0A1H3AVU7</accession>
<dbReference type="OrthoDB" id="384737at2"/>
<dbReference type="AlphaFoldDB" id="A0A1H3AVU7"/>
<name>A0A1H3AVU7_9BACL</name>
<protein>
    <submittedName>
        <fullName evidence="2">Heme-degrading monooxygenase HmoA</fullName>
    </submittedName>
</protein>
<evidence type="ECO:0000313" key="3">
    <source>
        <dbReference type="Proteomes" id="UP000198534"/>
    </source>
</evidence>
<dbReference type="PANTHER" id="PTHR34474">
    <property type="entry name" value="SIGNAL TRANSDUCTION PROTEIN TRAP"/>
    <property type="match status" value="1"/>
</dbReference>
<dbReference type="InterPro" id="IPR011008">
    <property type="entry name" value="Dimeric_a/b-barrel"/>
</dbReference>
<dbReference type="Proteomes" id="UP000198534">
    <property type="component" value="Unassembled WGS sequence"/>
</dbReference>
<organism evidence="2 3">
    <name type="scientific">Marininema mesophilum</name>
    <dbReference type="NCBI Taxonomy" id="1048340"/>
    <lineage>
        <taxon>Bacteria</taxon>
        <taxon>Bacillati</taxon>
        <taxon>Bacillota</taxon>
        <taxon>Bacilli</taxon>
        <taxon>Bacillales</taxon>
        <taxon>Thermoactinomycetaceae</taxon>
        <taxon>Marininema</taxon>
    </lineage>
</organism>
<sequence length="97" mass="11090">MYQVNNRIAIQSTEQLNHLVERFQDADKRMQSVPGFVSFRLLKAEDGSRLVVESVFETQEDFINWTKSEAFSRAHGGKSGNNEGRKPDLETFEILIG</sequence>
<feature type="domain" description="ABM" evidence="1">
    <location>
        <begin position="2"/>
        <end position="94"/>
    </location>
</feature>
<dbReference type="Pfam" id="PF03992">
    <property type="entry name" value="ABM"/>
    <property type="match status" value="1"/>
</dbReference>
<evidence type="ECO:0000259" key="1">
    <source>
        <dbReference type="PROSITE" id="PS51725"/>
    </source>
</evidence>
<dbReference type="Gene3D" id="3.30.70.100">
    <property type="match status" value="1"/>
</dbReference>
<dbReference type="InterPro" id="IPR050404">
    <property type="entry name" value="Heme-degrading_MO"/>
</dbReference>
<keyword evidence="3" id="KW-1185">Reference proteome</keyword>
<keyword evidence="2" id="KW-0503">Monooxygenase</keyword>
<dbReference type="GO" id="GO:0004497">
    <property type="term" value="F:monooxygenase activity"/>
    <property type="evidence" value="ECO:0007669"/>
    <property type="project" value="UniProtKB-KW"/>
</dbReference>
<gene>
    <name evidence="2" type="ORF">SAMN05444487_11452</name>
</gene>
<dbReference type="InterPro" id="IPR007138">
    <property type="entry name" value="ABM_dom"/>
</dbReference>
<evidence type="ECO:0000313" key="2">
    <source>
        <dbReference type="EMBL" id="SDX32959.1"/>
    </source>
</evidence>
<dbReference type="STRING" id="1048340.SAMN05444487_11452"/>
<dbReference type="PROSITE" id="PS51725">
    <property type="entry name" value="ABM"/>
    <property type="match status" value="1"/>
</dbReference>
<dbReference type="SUPFAM" id="SSF54909">
    <property type="entry name" value="Dimeric alpha+beta barrel"/>
    <property type="match status" value="1"/>
</dbReference>
<dbReference type="PANTHER" id="PTHR34474:SF2">
    <property type="entry name" value="SIGNAL TRANSDUCTION PROTEIN TRAP"/>
    <property type="match status" value="1"/>
</dbReference>
<dbReference type="RefSeq" id="WP_091741891.1">
    <property type="nucleotide sequence ID" value="NZ_FNNQ01000014.1"/>
</dbReference>
<keyword evidence="2" id="KW-0560">Oxidoreductase</keyword>
<proteinExistence type="predicted"/>
<dbReference type="EMBL" id="FNNQ01000014">
    <property type="protein sequence ID" value="SDX32959.1"/>
    <property type="molecule type" value="Genomic_DNA"/>
</dbReference>
<reference evidence="2 3" key="1">
    <citation type="submission" date="2016-10" db="EMBL/GenBank/DDBJ databases">
        <authorList>
            <person name="de Groot N.N."/>
        </authorList>
    </citation>
    <scope>NUCLEOTIDE SEQUENCE [LARGE SCALE GENOMIC DNA]</scope>
    <source>
        <strain evidence="2 3">DSM 45610</strain>
    </source>
</reference>